<dbReference type="EMBL" id="BNJJ01000018">
    <property type="protein sequence ID" value="GHO87631.1"/>
    <property type="molecule type" value="Genomic_DNA"/>
</dbReference>
<evidence type="ECO:0000259" key="2">
    <source>
        <dbReference type="Pfam" id="PF04984"/>
    </source>
</evidence>
<dbReference type="InterPro" id="IPR035089">
    <property type="entry name" value="Phage_sheath_subtilisin"/>
</dbReference>
<feature type="domain" description="Tail sheath protein subtilisin-like" evidence="2">
    <location>
        <begin position="377"/>
        <end position="531"/>
    </location>
</feature>
<evidence type="ECO:0000259" key="3">
    <source>
        <dbReference type="Pfam" id="PF17482"/>
    </source>
</evidence>
<accession>A0ABQ3VR91</accession>
<keyword evidence="5" id="KW-1185">Reference proteome</keyword>
<dbReference type="PANTHER" id="PTHR35861">
    <property type="match status" value="1"/>
</dbReference>
<sequence>MPEYLAPGVYLEETSFRSKSIEGVSTSTAGFVGPTRYGPIIGDPELLTSFADFERIYGGLGDLVFTDGTTVTRQTNYMAYAARAFFDEGGKRLYVSRIANFGQNGYATVTGADKIDVPANSTGYASTENALTHPTATQIISRFPGTAGNMRITFTLQVSPSILAKKSTGSGSTLTRIQDYDLVHVRKPGTTAGTWLNVGDTNGLYLAHWDAVSNDWMLIDTNGTATDLQTFLSNADPKVQIRLVTVTVDVARPNEQGFAPPSSFGSFSFDPRSASALTTTFTRLPSTRSQFLTTPFALEVTSNIAQTIASNLFGDGIISKLLNNTVSVTDLQISYTLASGSDDLLPTGATYAGNPDEQMRRDFVDDPLQRWKNGLLAFEGIEDISIVAAPGYSTLAQDEALAAHNALINHCEKMRYRIAILDTPPGLTVSGALDFRNQRSSNYAALYYPWVTIPTATGRLNLPPSGFIAGIYARNDTNRSVSKAPANEVVMSAIDFEQRLNQAQQEVLNPVGINCLRFFPGRGYLVWGARTISDDPEWKYVNVRRYFAYLEHSIDRGTQWVIFENNNQQLWSNVRRTIEDFLLNEWQAGNLMGTKPEEAYFVRCDLSTMTQNDLDNGRLVCLIGVAPVRPAEFVIFRIGQWTANPSA</sequence>
<reference evidence="4 5" key="1">
    <citation type="journal article" date="2021" name="Int. J. Syst. Evol. Microbiol.">
        <title>Reticulibacter mediterranei gen. nov., sp. nov., within the new family Reticulibacteraceae fam. nov., and Ktedonospora formicarum gen. nov., sp. nov., Ktedonobacter robiniae sp. nov., Dictyobacter formicarum sp. nov. and Dictyobacter arantiisoli sp. nov., belonging to the class Ktedonobacteria.</title>
        <authorList>
            <person name="Yabe S."/>
            <person name="Zheng Y."/>
            <person name="Wang C.M."/>
            <person name="Sakai Y."/>
            <person name="Abe K."/>
            <person name="Yokota A."/>
            <person name="Donadio S."/>
            <person name="Cavaletti L."/>
            <person name="Monciardini P."/>
        </authorList>
    </citation>
    <scope>NUCLEOTIDE SEQUENCE [LARGE SCALE GENOMIC DNA]</scope>
    <source>
        <strain evidence="4 5">SOSP1-9</strain>
    </source>
</reference>
<name>A0ABQ3VR91_9CHLR</name>
<protein>
    <submittedName>
        <fullName evidence="4">Tail protein</fullName>
    </submittedName>
</protein>
<dbReference type="PANTHER" id="PTHR35861:SF1">
    <property type="entry name" value="PHAGE TAIL SHEATH PROTEIN"/>
    <property type="match status" value="1"/>
</dbReference>
<feature type="domain" description="Tail sheath protein C-terminal" evidence="3">
    <location>
        <begin position="533"/>
        <end position="638"/>
    </location>
</feature>
<dbReference type="RefSeq" id="WP_201365172.1">
    <property type="nucleotide sequence ID" value="NZ_BNJJ01000018.1"/>
</dbReference>
<comment type="caution">
    <text evidence="4">The sequence shown here is derived from an EMBL/GenBank/DDBJ whole genome shotgun (WGS) entry which is preliminary data.</text>
</comment>
<organism evidence="4 5">
    <name type="scientific">Dictyobacter formicarum</name>
    <dbReference type="NCBI Taxonomy" id="2778368"/>
    <lineage>
        <taxon>Bacteria</taxon>
        <taxon>Bacillati</taxon>
        <taxon>Chloroflexota</taxon>
        <taxon>Ktedonobacteria</taxon>
        <taxon>Ktedonobacterales</taxon>
        <taxon>Dictyobacteraceae</taxon>
        <taxon>Dictyobacter</taxon>
    </lineage>
</organism>
<dbReference type="Proteomes" id="UP000635565">
    <property type="component" value="Unassembled WGS sequence"/>
</dbReference>
<dbReference type="Gene3D" id="3.40.50.11780">
    <property type="match status" value="2"/>
</dbReference>
<gene>
    <name evidence="4" type="ORF">KSZ_56370</name>
</gene>
<dbReference type="Pfam" id="PF04984">
    <property type="entry name" value="Phage_sheath_1"/>
    <property type="match status" value="1"/>
</dbReference>
<dbReference type="InterPro" id="IPR020287">
    <property type="entry name" value="Tail_sheath_C"/>
</dbReference>
<proteinExistence type="inferred from homology"/>
<evidence type="ECO:0000313" key="5">
    <source>
        <dbReference type="Proteomes" id="UP000635565"/>
    </source>
</evidence>
<dbReference type="InterPro" id="IPR052042">
    <property type="entry name" value="Tail_sheath_structural"/>
</dbReference>
<evidence type="ECO:0000313" key="4">
    <source>
        <dbReference type="EMBL" id="GHO87631.1"/>
    </source>
</evidence>
<dbReference type="Pfam" id="PF17482">
    <property type="entry name" value="Phage_sheath_1C"/>
    <property type="match status" value="1"/>
</dbReference>
<evidence type="ECO:0000256" key="1">
    <source>
        <dbReference type="ARBA" id="ARBA00008005"/>
    </source>
</evidence>
<comment type="similarity">
    <text evidence="1">Belongs to the myoviridae tail sheath protein family.</text>
</comment>